<dbReference type="AlphaFoldDB" id="G7NCI4"/>
<name>G7NCI4_MACMU</name>
<proteinExistence type="predicted"/>
<dbReference type="PANTHER" id="PTHR46254:SF6">
    <property type="entry name" value="HIGH MOBILITY GROUP AT-HOOK 2"/>
    <property type="match status" value="1"/>
</dbReference>
<feature type="non-terminal residue" evidence="1">
    <location>
        <position position="62"/>
    </location>
</feature>
<organism evidence="1">
    <name type="scientific">Macaca mulatta</name>
    <name type="common">Rhesus macaque</name>
    <dbReference type="NCBI Taxonomy" id="9544"/>
    <lineage>
        <taxon>Eukaryota</taxon>
        <taxon>Metazoa</taxon>
        <taxon>Chordata</taxon>
        <taxon>Craniata</taxon>
        <taxon>Vertebrata</taxon>
        <taxon>Euteleostomi</taxon>
        <taxon>Mammalia</taxon>
        <taxon>Eutheria</taxon>
        <taxon>Euarchontoglires</taxon>
        <taxon>Primates</taxon>
        <taxon>Haplorrhini</taxon>
        <taxon>Catarrhini</taxon>
        <taxon>Cercopithecidae</taxon>
        <taxon>Cercopithecinae</taxon>
        <taxon>Macaca</taxon>
    </lineage>
</organism>
<accession>G7NCI4</accession>
<sequence length="62" mass="7024">VQWCNLGSLQPPSPRFKQFSCLSLLSSWDYRHMPAHPASFCIFSRGGVSPCWPGWSQTPDLK</sequence>
<dbReference type="PANTHER" id="PTHR46254">
    <property type="entry name" value="PROTEIN GVQW1-RELATED"/>
    <property type="match status" value="1"/>
</dbReference>
<evidence type="ECO:0000313" key="1">
    <source>
        <dbReference type="EMBL" id="EHH22730.1"/>
    </source>
</evidence>
<reference evidence="1" key="1">
    <citation type="journal article" date="2011" name="Nat. Biotechnol.">
        <title>Genome sequencing and comparison of two nonhuman primate animal models, the cynomolgus and Chinese rhesus macaques.</title>
        <authorList>
            <person name="Yan G."/>
            <person name="Zhang G."/>
            <person name="Fang X."/>
            <person name="Zhang Y."/>
            <person name="Li C."/>
            <person name="Ling F."/>
            <person name="Cooper D.N."/>
            <person name="Li Q."/>
            <person name="Li Y."/>
            <person name="van Gool A.J."/>
            <person name="Du H."/>
            <person name="Chen J."/>
            <person name="Chen R."/>
            <person name="Zhang P."/>
            <person name="Huang Z."/>
            <person name="Thompson J.R."/>
            <person name="Meng Y."/>
            <person name="Bai Y."/>
            <person name="Wang J."/>
            <person name="Zhuo M."/>
            <person name="Wang T."/>
            <person name="Huang Y."/>
            <person name="Wei L."/>
            <person name="Li J."/>
            <person name="Wang Z."/>
            <person name="Hu H."/>
            <person name="Yang P."/>
            <person name="Le L."/>
            <person name="Stenson P.D."/>
            <person name="Li B."/>
            <person name="Liu X."/>
            <person name="Ball E.V."/>
            <person name="An N."/>
            <person name="Huang Q."/>
            <person name="Zhang Y."/>
            <person name="Fan W."/>
            <person name="Zhang X."/>
            <person name="Li Y."/>
            <person name="Wang W."/>
            <person name="Katze M.G."/>
            <person name="Su B."/>
            <person name="Nielsen R."/>
            <person name="Yang H."/>
            <person name="Wang J."/>
            <person name="Wang X."/>
            <person name="Wang J."/>
        </authorList>
    </citation>
    <scope>NUCLEOTIDE SEQUENCE [LARGE SCALE GENOMIC DNA]</scope>
    <source>
        <strain evidence="1">CR-5</strain>
    </source>
</reference>
<gene>
    <name evidence="1" type="ORF">EGK_06053</name>
</gene>
<dbReference type="Proteomes" id="UP000013456">
    <property type="component" value="Chromosome 14"/>
</dbReference>
<dbReference type="EMBL" id="CM001266">
    <property type="protein sequence ID" value="EHH22730.1"/>
    <property type="molecule type" value="Genomic_DNA"/>
</dbReference>
<protein>
    <submittedName>
        <fullName evidence="1">Uncharacterized protein</fullName>
    </submittedName>
</protein>
<feature type="non-terminal residue" evidence="1">
    <location>
        <position position="1"/>
    </location>
</feature>